<name>A0ABU9IYH1_9GAMM</name>
<dbReference type="InterPro" id="IPR000073">
    <property type="entry name" value="AB_hydrolase_1"/>
</dbReference>
<evidence type="ECO:0000313" key="2">
    <source>
        <dbReference type="EMBL" id="MEL1263704.1"/>
    </source>
</evidence>
<dbReference type="InterPro" id="IPR029058">
    <property type="entry name" value="AB_hydrolase_fold"/>
</dbReference>
<dbReference type="Proteomes" id="UP001459204">
    <property type="component" value="Unassembled WGS sequence"/>
</dbReference>
<evidence type="ECO:0000259" key="1">
    <source>
        <dbReference type="Pfam" id="PF12697"/>
    </source>
</evidence>
<reference evidence="2 3" key="1">
    <citation type="submission" date="2024-04" db="EMBL/GenBank/DDBJ databases">
        <title>Draft genome sequence of Pseudoxanthomonas putridarboris WD12.</title>
        <authorList>
            <person name="Oh J."/>
        </authorList>
    </citation>
    <scope>NUCLEOTIDE SEQUENCE [LARGE SCALE GENOMIC DNA]</scope>
    <source>
        <strain evidence="2 3">WD12</strain>
    </source>
</reference>
<keyword evidence="2" id="KW-0378">Hydrolase</keyword>
<dbReference type="Pfam" id="PF12697">
    <property type="entry name" value="Abhydrolase_6"/>
    <property type="match status" value="1"/>
</dbReference>
<evidence type="ECO:0000313" key="3">
    <source>
        <dbReference type="Proteomes" id="UP001459204"/>
    </source>
</evidence>
<protein>
    <submittedName>
        <fullName evidence="2">Alpha/beta fold hydrolase</fullName>
    </submittedName>
</protein>
<accession>A0ABU9IYH1</accession>
<dbReference type="GO" id="GO:0016787">
    <property type="term" value="F:hydrolase activity"/>
    <property type="evidence" value="ECO:0007669"/>
    <property type="project" value="UniProtKB-KW"/>
</dbReference>
<sequence length="231" mass="24793">MSRFRSALLVHGAGGGGWEWNLWRDVFASSGMAVAAPDLEPIADGLAATRFGDYQRQARDALEALPRPRAVVGASLGGLLAMRVAEDADALVLANPLPPAPWHRDLPAREWPGVVPWRRDARLSSTHRALSDSDEATALFAFRRWRDESGAVLREAYAGLAIERPACPVLFVLSRRDEDIPVAIPRAMAAAWSADVLETPSGSHVGPLLGRHAAGVATQTVAWLNGARPTS</sequence>
<keyword evidence="3" id="KW-1185">Reference proteome</keyword>
<proteinExistence type="predicted"/>
<dbReference type="RefSeq" id="WP_341724893.1">
    <property type="nucleotide sequence ID" value="NZ_JBBWWT010000002.1"/>
</dbReference>
<comment type="caution">
    <text evidence="2">The sequence shown here is derived from an EMBL/GenBank/DDBJ whole genome shotgun (WGS) entry which is preliminary data.</text>
</comment>
<organism evidence="2 3">
    <name type="scientific">Pseudoxanthomonas putridarboris</name>
    <dbReference type="NCBI Taxonomy" id="752605"/>
    <lineage>
        <taxon>Bacteria</taxon>
        <taxon>Pseudomonadati</taxon>
        <taxon>Pseudomonadota</taxon>
        <taxon>Gammaproteobacteria</taxon>
        <taxon>Lysobacterales</taxon>
        <taxon>Lysobacteraceae</taxon>
        <taxon>Pseudoxanthomonas</taxon>
    </lineage>
</organism>
<dbReference type="Gene3D" id="3.40.50.1820">
    <property type="entry name" value="alpha/beta hydrolase"/>
    <property type="match status" value="1"/>
</dbReference>
<dbReference type="SUPFAM" id="SSF53474">
    <property type="entry name" value="alpha/beta-Hydrolases"/>
    <property type="match status" value="1"/>
</dbReference>
<gene>
    <name evidence="2" type="ORF">AAD027_04850</name>
</gene>
<dbReference type="EMBL" id="JBBWWT010000002">
    <property type="protein sequence ID" value="MEL1263704.1"/>
    <property type="molecule type" value="Genomic_DNA"/>
</dbReference>
<feature type="domain" description="AB hydrolase-1" evidence="1">
    <location>
        <begin position="8"/>
        <end position="217"/>
    </location>
</feature>